<keyword evidence="2" id="KW-1185">Reference proteome</keyword>
<organism evidence="1 2">
    <name type="scientific">Naganishia cerealis</name>
    <dbReference type="NCBI Taxonomy" id="610337"/>
    <lineage>
        <taxon>Eukaryota</taxon>
        <taxon>Fungi</taxon>
        <taxon>Dikarya</taxon>
        <taxon>Basidiomycota</taxon>
        <taxon>Agaricomycotina</taxon>
        <taxon>Tremellomycetes</taxon>
        <taxon>Filobasidiales</taxon>
        <taxon>Filobasidiaceae</taxon>
        <taxon>Naganishia</taxon>
    </lineage>
</organism>
<comment type="caution">
    <text evidence="1">The sequence shown here is derived from an EMBL/GenBank/DDBJ whole genome shotgun (WGS) entry which is preliminary data.</text>
</comment>
<gene>
    <name evidence="1" type="ORF">QFC19_006835</name>
</gene>
<dbReference type="EMBL" id="JASBWR010000087">
    <property type="protein sequence ID" value="KAJ9097367.1"/>
    <property type="molecule type" value="Genomic_DNA"/>
</dbReference>
<evidence type="ECO:0000313" key="2">
    <source>
        <dbReference type="Proteomes" id="UP001241377"/>
    </source>
</evidence>
<accession>A0ACC2VFM0</accession>
<name>A0ACC2VFM0_9TREE</name>
<sequence length="328" mass="36000">MATECRNRFFAAVMELTVQNRVVKGGEDKVQRLSGTDATGKLWLTRCLEWLDVLEKDKRHASAAVDVDKEIVKARKQVRATLARIHKEKTLSDDVAKGAEILLSFALLQTYDDDLKAYSLLDDVQQCIDGLLQPAASSSTKEAEPPALDMLVDVLLAYLDKASSDYKALATVIFTLVSSKATSSTIEHLIAQLEQVGGGYDSEEEDDLEDDEDESEDGKEEDADMEDDESDEEAEDNDEDLTTGDVDPEFRRKIAEALQVAGMANANGDEDAGDEEGDSDDDDDDDADSIAMDDDQMLALDEKLAAIFKSQKTSKQDNNNTGKHKQGC</sequence>
<protein>
    <submittedName>
        <fullName evidence="1">Uncharacterized protein</fullName>
    </submittedName>
</protein>
<reference evidence="1" key="1">
    <citation type="submission" date="2023-04" db="EMBL/GenBank/DDBJ databases">
        <title>Draft Genome sequencing of Naganishia species isolated from polar environments using Oxford Nanopore Technology.</title>
        <authorList>
            <person name="Leo P."/>
            <person name="Venkateswaran K."/>
        </authorList>
    </citation>
    <scope>NUCLEOTIDE SEQUENCE</scope>
    <source>
        <strain evidence="1">MNA-CCFEE 5261</strain>
    </source>
</reference>
<evidence type="ECO:0000313" key="1">
    <source>
        <dbReference type="EMBL" id="KAJ9097367.1"/>
    </source>
</evidence>
<dbReference type="Proteomes" id="UP001241377">
    <property type="component" value="Unassembled WGS sequence"/>
</dbReference>
<proteinExistence type="predicted"/>